<dbReference type="GO" id="GO:0016020">
    <property type="term" value="C:membrane"/>
    <property type="evidence" value="ECO:0007669"/>
    <property type="project" value="UniProtKB-SubCell"/>
</dbReference>
<feature type="transmembrane region" description="Helical" evidence="6">
    <location>
        <begin position="520"/>
        <end position="542"/>
    </location>
</feature>
<evidence type="ECO:0000313" key="7">
    <source>
        <dbReference type="EMBL" id="KAJ5470304.1"/>
    </source>
</evidence>
<evidence type="ECO:0000256" key="6">
    <source>
        <dbReference type="SAM" id="Phobius"/>
    </source>
</evidence>
<proteinExistence type="predicted"/>
<comment type="subcellular location">
    <subcellularLocation>
        <location evidence="1">Membrane</location>
        <topology evidence="1">Multi-pass membrane protein</topology>
    </subcellularLocation>
</comment>
<dbReference type="InterPro" id="IPR011701">
    <property type="entry name" value="MFS"/>
</dbReference>
<evidence type="ECO:0000256" key="5">
    <source>
        <dbReference type="ARBA" id="ARBA00023136"/>
    </source>
</evidence>
<feature type="transmembrane region" description="Helical" evidence="6">
    <location>
        <begin position="575"/>
        <end position="598"/>
    </location>
</feature>
<dbReference type="InterPro" id="IPR036259">
    <property type="entry name" value="MFS_trans_sf"/>
</dbReference>
<dbReference type="OrthoDB" id="6730379at2759"/>
<keyword evidence="8" id="KW-1185">Reference proteome</keyword>
<feature type="transmembrane region" description="Helical" evidence="6">
    <location>
        <begin position="414"/>
        <end position="435"/>
    </location>
</feature>
<evidence type="ECO:0000256" key="1">
    <source>
        <dbReference type="ARBA" id="ARBA00004141"/>
    </source>
</evidence>
<keyword evidence="4 6" id="KW-1133">Transmembrane helix</keyword>
<gene>
    <name evidence="7" type="ORF">N7530_007661</name>
</gene>
<name>A0A9X0BK92_9EURO</name>
<evidence type="ECO:0000256" key="2">
    <source>
        <dbReference type="ARBA" id="ARBA00022448"/>
    </source>
</evidence>
<dbReference type="Proteomes" id="UP001147760">
    <property type="component" value="Unassembled WGS sequence"/>
</dbReference>
<feature type="transmembrane region" description="Helical" evidence="6">
    <location>
        <begin position="321"/>
        <end position="344"/>
    </location>
</feature>
<dbReference type="EMBL" id="JAPWDO010000005">
    <property type="protein sequence ID" value="KAJ5470304.1"/>
    <property type="molecule type" value="Genomic_DNA"/>
</dbReference>
<feature type="transmembrane region" description="Helical" evidence="6">
    <location>
        <begin position="610"/>
        <end position="630"/>
    </location>
</feature>
<dbReference type="Gene3D" id="1.20.1250.20">
    <property type="entry name" value="MFS general substrate transporter like domains"/>
    <property type="match status" value="2"/>
</dbReference>
<keyword evidence="3 6" id="KW-0812">Transmembrane</keyword>
<dbReference type="PANTHER" id="PTHR43791">
    <property type="entry name" value="PERMEASE-RELATED"/>
    <property type="match status" value="1"/>
</dbReference>
<protein>
    <recommendedName>
        <fullName evidence="9">Major facilitator superfamily (MFS) profile domain-containing protein</fullName>
    </recommendedName>
</protein>
<dbReference type="SUPFAM" id="SSF103473">
    <property type="entry name" value="MFS general substrate transporter"/>
    <property type="match status" value="1"/>
</dbReference>
<feature type="transmembrane region" description="Helical" evidence="6">
    <location>
        <begin position="351"/>
        <end position="374"/>
    </location>
</feature>
<evidence type="ECO:0008006" key="9">
    <source>
        <dbReference type="Google" id="ProtNLM"/>
    </source>
</evidence>
<dbReference type="SUPFAM" id="SSF53187">
    <property type="entry name" value="Zn-dependent exopeptidases"/>
    <property type="match status" value="1"/>
</dbReference>
<comment type="caution">
    <text evidence="7">The sequence shown here is derived from an EMBL/GenBank/DDBJ whole genome shotgun (WGS) entry which is preliminary data.</text>
</comment>
<keyword evidence="5 6" id="KW-0472">Membrane</keyword>
<dbReference type="PANTHER" id="PTHR43791:SF103">
    <property type="entry name" value="MAJOR FACILITATOR SUPERFAMILY (MFS) PROFILE DOMAIN-CONTAINING PROTEIN-RELATED"/>
    <property type="match status" value="1"/>
</dbReference>
<dbReference type="Pfam" id="PF07690">
    <property type="entry name" value="MFS_1"/>
    <property type="match status" value="2"/>
</dbReference>
<dbReference type="Gene3D" id="3.40.630.10">
    <property type="entry name" value="Zn peptidases"/>
    <property type="match status" value="1"/>
</dbReference>
<keyword evidence="2" id="KW-0813">Transport</keyword>
<evidence type="ECO:0000256" key="3">
    <source>
        <dbReference type="ARBA" id="ARBA00022692"/>
    </source>
</evidence>
<evidence type="ECO:0000256" key="4">
    <source>
        <dbReference type="ARBA" id="ARBA00022989"/>
    </source>
</evidence>
<evidence type="ECO:0000313" key="8">
    <source>
        <dbReference type="Proteomes" id="UP001147760"/>
    </source>
</evidence>
<feature type="transmembrane region" description="Helical" evidence="6">
    <location>
        <begin position="642"/>
        <end position="663"/>
    </location>
</feature>
<sequence>MATPSKSAVQTAIDQYIDSLAKPLRMLNQKIHENPELAYEEHIAHDAICDFLQSQGIQTTRHAYGLSTAFEANAGNGDGRCVNFSAEHDALPGIGHASLAFAIRQFGIPGHVQLLGTPAEEDGGGKIDLIRSGAYQKADLSLMIHPFSEEEFSKDVFGIAGRSSIACYDITAVYRGVSVKAFRNMPGTTDQGNVSQLIPALHGIIGIPVSEGAKNHTRQFTAAAGTSVAHQRMLTAGKAMAITGWKLLVDEEFYGNVRNAFTEASGRTGTRPPEDPKREISLGSITNVSPQESRRFLDKQTLSYASLLGMIEDTHLEGTQFSWTASVFYFGYIFWSYPTMYLSVRLPIGKYLGATVLLWAAVLMCHAACHNFTGLVITRFFLGALEASIAPGFSLITGMWYTRRQQPLRGLTPWQYLFLIFGAVTALCGIIMLAFHPDAPSKTFWLTSGERSTAINNVKADGQAGVKGSYKMSQVVEALRDPVTWFLSLYTFCVSIANGDLTAFGSLVVQGFGYEGLQALLIQMPTGGAQLCFVVISAVLCSSIPNIRTLAMMALTLTSLLGMVPMYALEESNQTGSMAGFCLSLAFSVNMPLSMSLVTSNVRGLTKRAVVNASVLVMHCAGNIVGPQFFSVTEATRYRKGITASLVGFGLGFFWVVCLRLYLQWQNKKRAIEVALDVPQEVLLLEDRSDWETPGSRYVL</sequence>
<feature type="transmembrane region" description="Helical" evidence="6">
    <location>
        <begin position="549"/>
        <end position="569"/>
    </location>
</feature>
<organism evidence="7 8">
    <name type="scientific">Penicillium desertorum</name>
    <dbReference type="NCBI Taxonomy" id="1303715"/>
    <lineage>
        <taxon>Eukaryota</taxon>
        <taxon>Fungi</taxon>
        <taxon>Dikarya</taxon>
        <taxon>Ascomycota</taxon>
        <taxon>Pezizomycotina</taxon>
        <taxon>Eurotiomycetes</taxon>
        <taxon>Eurotiomycetidae</taxon>
        <taxon>Eurotiales</taxon>
        <taxon>Aspergillaceae</taxon>
        <taxon>Penicillium</taxon>
    </lineage>
</organism>
<reference evidence="7" key="1">
    <citation type="submission" date="2022-12" db="EMBL/GenBank/DDBJ databases">
        <authorList>
            <person name="Petersen C."/>
        </authorList>
    </citation>
    <scope>NUCLEOTIDE SEQUENCE</scope>
    <source>
        <strain evidence="7">IBT 17660</strain>
    </source>
</reference>
<accession>A0A9X0BK92</accession>
<reference evidence="7" key="2">
    <citation type="journal article" date="2023" name="IMA Fungus">
        <title>Comparative genomic study of the Penicillium genus elucidates a diverse pangenome and 15 lateral gene transfer events.</title>
        <authorList>
            <person name="Petersen C."/>
            <person name="Sorensen T."/>
            <person name="Nielsen M.R."/>
            <person name="Sondergaard T.E."/>
            <person name="Sorensen J.L."/>
            <person name="Fitzpatrick D.A."/>
            <person name="Frisvad J.C."/>
            <person name="Nielsen K.L."/>
        </authorList>
    </citation>
    <scope>NUCLEOTIDE SEQUENCE</scope>
    <source>
        <strain evidence="7">IBT 17660</strain>
    </source>
</reference>
<dbReference type="AlphaFoldDB" id="A0A9X0BK92"/>
<feature type="transmembrane region" description="Helical" evidence="6">
    <location>
        <begin position="380"/>
        <end position="402"/>
    </location>
</feature>
<dbReference type="GO" id="GO:0022857">
    <property type="term" value="F:transmembrane transporter activity"/>
    <property type="evidence" value="ECO:0007669"/>
    <property type="project" value="InterPro"/>
</dbReference>